<dbReference type="PANTHER" id="PTHR10527">
    <property type="entry name" value="IMPORTIN BETA"/>
    <property type="match status" value="1"/>
</dbReference>
<evidence type="ECO:0000256" key="9">
    <source>
        <dbReference type="ARBA" id="ARBA00067327"/>
    </source>
</evidence>
<dbReference type="FunFam" id="1.25.10.10:FF:000028">
    <property type="entry name" value="Transportin-1 isoform 1"/>
    <property type="match status" value="1"/>
</dbReference>
<evidence type="ECO:0000256" key="4">
    <source>
        <dbReference type="ARBA" id="ARBA00022490"/>
    </source>
</evidence>
<dbReference type="Pfam" id="PF13513">
    <property type="entry name" value="HEAT_EZ"/>
    <property type="match status" value="1"/>
</dbReference>
<keyword evidence="7" id="KW-0539">Nucleus</keyword>
<evidence type="ECO:0000256" key="11">
    <source>
        <dbReference type="ARBA" id="ARBA00080641"/>
    </source>
</evidence>
<evidence type="ECO:0000313" key="13">
    <source>
        <dbReference type="EMBL" id="KAF3846473.1"/>
    </source>
</evidence>
<dbReference type="InterPro" id="IPR011989">
    <property type="entry name" value="ARM-like"/>
</dbReference>
<reference evidence="13 14" key="1">
    <citation type="submission" date="2020-03" db="EMBL/GenBank/DDBJ databases">
        <title>Dissostichus mawsoni Genome sequencing and assembly.</title>
        <authorList>
            <person name="Park H."/>
        </authorList>
    </citation>
    <scope>NUCLEOTIDE SEQUENCE [LARGE SCALE GENOMIC DNA]</scope>
    <source>
        <strain evidence="13">DM0001</strain>
        <tissue evidence="13">Muscle</tissue>
    </source>
</reference>
<dbReference type="GO" id="GO:0005737">
    <property type="term" value="C:cytoplasm"/>
    <property type="evidence" value="ECO:0007669"/>
    <property type="project" value="UniProtKB-SubCell"/>
</dbReference>
<comment type="subcellular location">
    <subcellularLocation>
        <location evidence="2">Cytoplasm</location>
    </subcellularLocation>
    <subcellularLocation>
        <location evidence="1">Nucleus</location>
    </subcellularLocation>
</comment>
<dbReference type="EMBL" id="JAAKFY010000014">
    <property type="protein sequence ID" value="KAF3846473.1"/>
    <property type="molecule type" value="Genomic_DNA"/>
</dbReference>
<dbReference type="Proteomes" id="UP000518266">
    <property type="component" value="Unassembled WGS sequence"/>
</dbReference>
<evidence type="ECO:0000256" key="6">
    <source>
        <dbReference type="ARBA" id="ARBA00022927"/>
    </source>
</evidence>
<dbReference type="InterPro" id="IPR040122">
    <property type="entry name" value="Importin_beta"/>
</dbReference>
<evidence type="ECO:0000256" key="7">
    <source>
        <dbReference type="ARBA" id="ARBA00023242"/>
    </source>
</evidence>
<keyword evidence="5" id="KW-0677">Repeat</keyword>
<dbReference type="GO" id="GO:0031981">
    <property type="term" value="C:nuclear lumen"/>
    <property type="evidence" value="ECO:0007669"/>
    <property type="project" value="UniProtKB-ARBA"/>
</dbReference>
<protein>
    <recommendedName>
        <fullName evidence="9">Transportin-1</fullName>
    </recommendedName>
    <alternativeName>
        <fullName evidence="10">Importin beta-2</fullName>
    </alternativeName>
    <alternativeName>
        <fullName evidence="11">Karyopherin beta-2</fullName>
    </alternativeName>
</protein>
<dbReference type="FunFam" id="1.25.10.10:FF:000029">
    <property type="entry name" value="Transportin-1 isoform 1"/>
    <property type="match status" value="1"/>
</dbReference>
<keyword evidence="14" id="KW-1185">Reference proteome</keyword>
<organism evidence="13 14">
    <name type="scientific">Dissostichus mawsoni</name>
    <name type="common">Antarctic cod</name>
    <dbReference type="NCBI Taxonomy" id="36200"/>
    <lineage>
        <taxon>Eukaryota</taxon>
        <taxon>Metazoa</taxon>
        <taxon>Chordata</taxon>
        <taxon>Craniata</taxon>
        <taxon>Vertebrata</taxon>
        <taxon>Euteleostomi</taxon>
        <taxon>Actinopterygii</taxon>
        <taxon>Neopterygii</taxon>
        <taxon>Teleostei</taxon>
        <taxon>Neoteleostei</taxon>
        <taxon>Acanthomorphata</taxon>
        <taxon>Eupercaria</taxon>
        <taxon>Perciformes</taxon>
        <taxon>Notothenioidei</taxon>
        <taxon>Nototheniidae</taxon>
        <taxon>Dissostichus</taxon>
    </lineage>
</organism>
<dbReference type="Gene3D" id="1.25.10.10">
    <property type="entry name" value="Leucine-rich Repeat Variant"/>
    <property type="match status" value="6"/>
</dbReference>
<name>A0A7J5YBI2_DISMA</name>
<dbReference type="GO" id="GO:0006606">
    <property type="term" value="P:protein import into nucleus"/>
    <property type="evidence" value="ECO:0007669"/>
    <property type="project" value="InterPro"/>
</dbReference>
<gene>
    <name evidence="13" type="ORF">F7725_003551</name>
</gene>
<dbReference type="InterPro" id="IPR001494">
    <property type="entry name" value="Importin-beta_N"/>
</dbReference>
<evidence type="ECO:0000259" key="12">
    <source>
        <dbReference type="PROSITE" id="PS50166"/>
    </source>
</evidence>
<keyword evidence="3" id="KW-0813">Transport</keyword>
<evidence type="ECO:0000313" key="14">
    <source>
        <dbReference type="Proteomes" id="UP000518266"/>
    </source>
</evidence>
<dbReference type="AlphaFoldDB" id="A0A7J5YBI2"/>
<evidence type="ECO:0000256" key="5">
    <source>
        <dbReference type="ARBA" id="ARBA00022737"/>
    </source>
</evidence>
<evidence type="ECO:0000256" key="1">
    <source>
        <dbReference type="ARBA" id="ARBA00004123"/>
    </source>
</evidence>
<dbReference type="InterPro" id="IPR016024">
    <property type="entry name" value="ARM-type_fold"/>
</dbReference>
<evidence type="ECO:0000256" key="10">
    <source>
        <dbReference type="ARBA" id="ARBA00076938"/>
    </source>
</evidence>
<keyword evidence="6" id="KW-0653">Protein transport</keyword>
<accession>A0A7J5YBI2</accession>
<sequence>MEWQPDEQGLQQVLQLLKDSQSPNTVTQRAVQQKLEQLNQFPDFNNYLIFVLTRLKTEDEPTRSLSGLILKNNVKAHYQNFPPTVAEFIKQECLNNIGDPRRSFVLPLGELQTWPELLPQLCNLLNSEDYNTCEARLEHCRRSARTAELLDSDALNRPLNIMIPKFLQFFKHCSPKIRSHAIACVNQFIIGRAQALMDNIDTFIESLFALAADEDSEVRKNVCRALVMLLEVRVDRLIPHMHSIIQYMLQRTQDPDENVALEACEFWLTLAEQPIWRCGGGGRGGKCSAAALDVLANVFRDDLLPHLLPLLKGLLFHPDWVIKESGILGMVAYLPELIPHLIACLCEKKALVRSIACWTLSRYAHWVVSQPPDSYLKPLMTELLKRILDSNKRVQEAACSAFATLEEEACTELVPYLSFILDTLVFAFGKYQHKNLLILYDAIGTLADSVGHHLNQPEYIQKLMPPLIAKWNELKDEDKDLFPLLECLSSVATALQSGFLPYCEPVYQRCVTLVQKTLAQAMMYNQHPDQYEAPDKDFMIVALDLLSGLAEGLGASVEQLVSRSNIMTLLFQCMQDTMPEVRQSSFALLGDLTKACFLHVKPCIAEFMPILGLNLNPEFISVCNNATWAIGEIAMQMGAEMQPYVGVVLPNLVEIINRPNTPKTLLENTAITIGRLGYVCPQEVAPQLQQFIRPWCTSLRNIRDNEEKDSAFRGICVMIGVNPAGVVQDFIFFCDAVASWVNPKDDLRDMCTSLRNIRDNEEKDSAFRGICVMIGVNPAGVVQDFIFFCDAVASWVNPKDDLRDMFYKFMPILGLNLNPELISVCNNASLGHWRDRHANGDVGVVLPNLVEIINRPNTPKTLLENTAITIGRLGYVCPQEVAPQLQQFIRPWCTSLRNIRDNEEKDSAFRGICVMIGVNPAGVVQDFIFFCDAVASWVNPKDDLRHFMPILGLNLNPEFISVCNNATWAIGEIAMQMGAEMQPYVGVVLPNLVEIINRPNTPKTLLENTAITIGRLGYVCPQEVAPQLQQFIRPWCTSLRNIRDNEEKDSAFRGICVMIGVNPAGVVQDFIFFCDAVASWVNPKDDLRDMFYKFMPILGLNLNPEFISVCNNATWAIGEIAMQMAITISRLGYVCPQEVAPQLQQFIRPW</sequence>
<dbReference type="SUPFAM" id="SSF48371">
    <property type="entry name" value="ARM repeat"/>
    <property type="match status" value="2"/>
</dbReference>
<dbReference type="SMART" id="SM00913">
    <property type="entry name" value="IBN_N"/>
    <property type="match status" value="1"/>
</dbReference>
<dbReference type="GO" id="GO:0031267">
    <property type="term" value="F:small GTPase binding"/>
    <property type="evidence" value="ECO:0007669"/>
    <property type="project" value="InterPro"/>
</dbReference>
<dbReference type="OrthoDB" id="951172at2759"/>
<dbReference type="Pfam" id="PF03810">
    <property type="entry name" value="IBN_N"/>
    <property type="match status" value="1"/>
</dbReference>
<feature type="domain" description="Importin N-terminal" evidence="12">
    <location>
        <begin position="31"/>
        <end position="99"/>
    </location>
</feature>
<dbReference type="PROSITE" id="PS50166">
    <property type="entry name" value="IMPORTIN_B_NT"/>
    <property type="match status" value="1"/>
</dbReference>
<evidence type="ECO:0000256" key="3">
    <source>
        <dbReference type="ARBA" id="ARBA00022448"/>
    </source>
</evidence>
<comment type="caution">
    <text evidence="13">The sequence shown here is derived from an EMBL/GenBank/DDBJ whole genome shotgun (WGS) entry which is preliminary data.</text>
</comment>
<keyword evidence="4" id="KW-0963">Cytoplasm</keyword>
<proteinExistence type="inferred from homology"/>
<evidence type="ECO:0000256" key="8">
    <source>
        <dbReference type="ARBA" id="ARBA00038423"/>
    </source>
</evidence>
<evidence type="ECO:0000256" key="2">
    <source>
        <dbReference type="ARBA" id="ARBA00004496"/>
    </source>
</evidence>
<comment type="similarity">
    <text evidence="8">Belongs to the importin beta family. Importin beta-2 subfamily.</text>
</comment>